<protein>
    <submittedName>
        <fullName evidence="3">Diguanylate cyclase (GGDEF)-like protein</fullName>
    </submittedName>
</protein>
<organism evidence="3 4">
    <name type="scientific">Actinoplanes octamycinicus</name>
    <dbReference type="NCBI Taxonomy" id="135948"/>
    <lineage>
        <taxon>Bacteria</taxon>
        <taxon>Bacillati</taxon>
        <taxon>Actinomycetota</taxon>
        <taxon>Actinomycetes</taxon>
        <taxon>Micromonosporales</taxon>
        <taxon>Micromonosporaceae</taxon>
        <taxon>Actinoplanes</taxon>
    </lineage>
</organism>
<keyword evidence="1" id="KW-0812">Transmembrane</keyword>
<feature type="transmembrane region" description="Helical" evidence="1">
    <location>
        <begin position="68"/>
        <end position="88"/>
    </location>
</feature>
<dbReference type="SUPFAM" id="SSF55073">
    <property type="entry name" value="Nucleotide cyclase"/>
    <property type="match status" value="1"/>
</dbReference>
<evidence type="ECO:0000256" key="1">
    <source>
        <dbReference type="SAM" id="Phobius"/>
    </source>
</evidence>
<dbReference type="InterPro" id="IPR050469">
    <property type="entry name" value="Diguanylate_Cyclase"/>
</dbReference>
<feature type="transmembrane region" description="Helical" evidence="1">
    <location>
        <begin position="38"/>
        <end position="56"/>
    </location>
</feature>
<dbReference type="NCBIfam" id="TIGR00254">
    <property type="entry name" value="GGDEF"/>
    <property type="match status" value="1"/>
</dbReference>
<evidence type="ECO:0000259" key="2">
    <source>
        <dbReference type="PROSITE" id="PS50887"/>
    </source>
</evidence>
<dbReference type="SMART" id="SM00267">
    <property type="entry name" value="GGDEF"/>
    <property type="match status" value="1"/>
</dbReference>
<evidence type="ECO:0000313" key="3">
    <source>
        <dbReference type="EMBL" id="MBB4741769.1"/>
    </source>
</evidence>
<dbReference type="AlphaFoldDB" id="A0A7W7M9A1"/>
<dbReference type="CDD" id="cd01949">
    <property type="entry name" value="GGDEF"/>
    <property type="match status" value="1"/>
</dbReference>
<dbReference type="PROSITE" id="PS50887">
    <property type="entry name" value="GGDEF"/>
    <property type="match status" value="1"/>
</dbReference>
<proteinExistence type="predicted"/>
<dbReference type="Proteomes" id="UP000546162">
    <property type="component" value="Unassembled WGS sequence"/>
</dbReference>
<dbReference type="GO" id="GO:0052621">
    <property type="term" value="F:diguanylate cyclase activity"/>
    <property type="evidence" value="ECO:0007669"/>
    <property type="project" value="TreeGrafter"/>
</dbReference>
<dbReference type="InterPro" id="IPR029787">
    <property type="entry name" value="Nucleotide_cyclase"/>
</dbReference>
<comment type="caution">
    <text evidence="3">The sequence shown here is derived from an EMBL/GenBank/DDBJ whole genome shotgun (WGS) entry which is preliminary data.</text>
</comment>
<dbReference type="InterPro" id="IPR043128">
    <property type="entry name" value="Rev_trsase/Diguanyl_cyclase"/>
</dbReference>
<name>A0A7W7M9A1_9ACTN</name>
<sequence>MGGRRLPLWGWPLVLAPVLTTVYYLIGHYAGTWTVGSQLVFSVPSASAVAALIGAAMRYRPHGARRPWLLLAAGQGAMLIGDLVYYLLGRSGEVPYPSLADLWYLGGYIGLALGLLSLLRRRTPGWDLPSLIDATVVAVATSLVAWVYLIEPLSSGASGAAQAVTIAFPMMDLVLLTVGVRLMIGAGRRPPTFWLLMTWLVIMIFADTTYSLQALLGTYDGTVLDGLWICGVFSLAAAALHPSMAAVDEPSPAAAPDATRSRLIVLSVASVVAPVLLGVQYLRGAALHVPEVTVACIVLFLLVLARMAGLVDVQRTMAITDGLTGLRTRRYLEEALRTEAERCRRTGASFAFVLVDVDHFKRVNDTYGHQAGDRVLVEVARRMRQLVRTGDVVARYGGEEFAVLLPGVGPETVAAITGSIHRGVCTAPFAIGDDLLLSVTVSVGVACLPEQATEVTELTRIADQALYAAKAAGRNRVVVAGADTLPAAA</sequence>
<dbReference type="FunFam" id="3.30.70.270:FF:000001">
    <property type="entry name" value="Diguanylate cyclase domain protein"/>
    <property type="match status" value="1"/>
</dbReference>
<dbReference type="Gene3D" id="3.30.70.270">
    <property type="match status" value="1"/>
</dbReference>
<dbReference type="GO" id="GO:1902201">
    <property type="term" value="P:negative regulation of bacterial-type flagellum-dependent cell motility"/>
    <property type="evidence" value="ECO:0007669"/>
    <property type="project" value="TreeGrafter"/>
</dbReference>
<dbReference type="PANTHER" id="PTHR45138:SF9">
    <property type="entry name" value="DIGUANYLATE CYCLASE DGCM-RELATED"/>
    <property type="match status" value="1"/>
</dbReference>
<feature type="transmembrane region" description="Helical" evidence="1">
    <location>
        <begin position="131"/>
        <end position="149"/>
    </location>
</feature>
<dbReference type="GO" id="GO:0043709">
    <property type="term" value="P:cell adhesion involved in single-species biofilm formation"/>
    <property type="evidence" value="ECO:0007669"/>
    <property type="project" value="TreeGrafter"/>
</dbReference>
<dbReference type="GO" id="GO:0005886">
    <property type="term" value="C:plasma membrane"/>
    <property type="evidence" value="ECO:0007669"/>
    <property type="project" value="TreeGrafter"/>
</dbReference>
<feature type="transmembrane region" description="Helical" evidence="1">
    <location>
        <begin position="161"/>
        <end position="180"/>
    </location>
</feature>
<evidence type="ECO:0000313" key="4">
    <source>
        <dbReference type="Proteomes" id="UP000546162"/>
    </source>
</evidence>
<feature type="transmembrane region" description="Helical" evidence="1">
    <location>
        <begin position="263"/>
        <end position="282"/>
    </location>
</feature>
<dbReference type="Pfam" id="PF00990">
    <property type="entry name" value="GGDEF"/>
    <property type="match status" value="1"/>
</dbReference>
<keyword evidence="1" id="KW-1133">Transmembrane helix</keyword>
<accession>A0A7W7M9A1</accession>
<feature type="transmembrane region" description="Helical" evidence="1">
    <location>
        <begin position="100"/>
        <end position="119"/>
    </location>
</feature>
<feature type="transmembrane region" description="Helical" evidence="1">
    <location>
        <begin position="222"/>
        <end position="242"/>
    </location>
</feature>
<dbReference type="InterPro" id="IPR000160">
    <property type="entry name" value="GGDEF_dom"/>
</dbReference>
<feature type="transmembrane region" description="Helical" evidence="1">
    <location>
        <begin position="288"/>
        <end position="308"/>
    </location>
</feature>
<feature type="transmembrane region" description="Helical" evidence="1">
    <location>
        <begin position="7"/>
        <end position="26"/>
    </location>
</feature>
<keyword evidence="4" id="KW-1185">Reference proteome</keyword>
<dbReference type="RefSeq" id="WP_185042215.1">
    <property type="nucleotide sequence ID" value="NZ_BAABFG010000005.1"/>
</dbReference>
<keyword evidence="1" id="KW-0472">Membrane</keyword>
<reference evidence="3 4" key="1">
    <citation type="submission" date="2020-08" db="EMBL/GenBank/DDBJ databases">
        <title>Sequencing the genomes of 1000 actinobacteria strains.</title>
        <authorList>
            <person name="Klenk H.-P."/>
        </authorList>
    </citation>
    <scope>NUCLEOTIDE SEQUENCE [LARGE SCALE GENOMIC DNA]</scope>
    <source>
        <strain evidence="3 4">DSM 45809</strain>
    </source>
</reference>
<gene>
    <name evidence="3" type="ORF">BJY16_005228</name>
</gene>
<feature type="transmembrane region" description="Helical" evidence="1">
    <location>
        <begin position="192"/>
        <end position="216"/>
    </location>
</feature>
<feature type="domain" description="GGDEF" evidence="2">
    <location>
        <begin position="348"/>
        <end position="482"/>
    </location>
</feature>
<dbReference type="EMBL" id="JACHNB010000001">
    <property type="protein sequence ID" value="MBB4741769.1"/>
    <property type="molecule type" value="Genomic_DNA"/>
</dbReference>
<dbReference type="PANTHER" id="PTHR45138">
    <property type="entry name" value="REGULATORY COMPONENTS OF SENSORY TRANSDUCTION SYSTEM"/>
    <property type="match status" value="1"/>
</dbReference>